<dbReference type="HAMAP" id="MF_01366">
    <property type="entry name" value="Ribosomal_uL13"/>
    <property type="match status" value="1"/>
</dbReference>
<evidence type="ECO:0000256" key="1">
    <source>
        <dbReference type="ARBA" id="ARBA00006227"/>
    </source>
</evidence>
<dbReference type="GO" id="GO:0017148">
    <property type="term" value="P:negative regulation of translation"/>
    <property type="evidence" value="ECO:0007669"/>
    <property type="project" value="TreeGrafter"/>
</dbReference>
<dbReference type="Proteomes" id="UP000078546">
    <property type="component" value="Unassembled WGS sequence"/>
</dbReference>
<evidence type="ECO:0000256" key="2">
    <source>
        <dbReference type="ARBA" id="ARBA00022980"/>
    </source>
</evidence>
<proteinExistence type="inferred from homology"/>
<evidence type="ECO:0000313" key="7">
    <source>
        <dbReference type="Proteomes" id="UP000078546"/>
    </source>
</evidence>
<dbReference type="FunFam" id="3.90.1180.10:FF:000002">
    <property type="entry name" value="60S ribosomal protein L16"/>
    <property type="match status" value="1"/>
</dbReference>
<dbReference type="NCBIfam" id="TIGR01077">
    <property type="entry name" value="L13_A_E"/>
    <property type="match status" value="1"/>
</dbReference>
<dbReference type="SUPFAM" id="SSF52161">
    <property type="entry name" value="Ribosomal protein L13"/>
    <property type="match status" value="1"/>
</dbReference>
<reference evidence="7 8" key="2">
    <citation type="submission" date="2016-05" db="EMBL/GenBank/DDBJ databases">
        <authorList>
            <person name="Naeem Raeece"/>
        </authorList>
    </citation>
    <scope>NUCLEOTIDE SEQUENCE [LARGE SCALE GENOMIC DNA]</scope>
</reference>
<reference evidence="6" key="1">
    <citation type="submission" date="2016-05" db="EMBL/GenBank/DDBJ databases">
        <authorList>
            <person name="Lavstsen T."/>
            <person name="Jespersen J.S."/>
        </authorList>
    </citation>
    <scope>NUCLEOTIDE SEQUENCE [LARGE SCALE GENOMIC DNA]</scope>
</reference>
<dbReference type="InterPro" id="IPR005822">
    <property type="entry name" value="Ribosomal_uL13"/>
</dbReference>
<dbReference type="InterPro" id="IPR036899">
    <property type="entry name" value="Ribosomal_uL13_sf"/>
</dbReference>
<dbReference type="InterPro" id="IPR005755">
    <property type="entry name" value="Ribosomal_uL13_euk/arc"/>
</dbReference>
<dbReference type="AlphaFoldDB" id="A0A1A8W3N4"/>
<dbReference type="Pfam" id="PF00572">
    <property type="entry name" value="Ribosomal_L13"/>
    <property type="match status" value="1"/>
</dbReference>
<dbReference type="Gene3D" id="3.90.1180.10">
    <property type="entry name" value="Ribosomal protein L13"/>
    <property type="match status" value="1"/>
</dbReference>
<keyword evidence="3 4" id="KW-0687">Ribonucleoprotein</keyword>
<comment type="similarity">
    <text evidence="1 4">Belongs to the universal ribosomal protein uL13 family.</text>
</comment>
<dbReference type="GO" id="GO:0003729">
    <property type="term" value="F:mRNA binding"/>
    <property type="evidence" value="ECO:0007669"/>
    <property type="project" value="TreeGrafter"/>
</dbReference>
<keyword evidence="2 4" id="KW-0689">Ribosomal protein</keyword>
<evidence type="ECO:0000313" key="8">
    <source>
        <dbReference type="Proteomes" id="UP000078560"/>
    </source>
</evidence>
<protein>
    <submittedName>
        <fullName evidence="6">60S ribosomal protein L13, putative</fullName>
    </submittedName>
</protein>
<dbReference type="EMBL" id="FLQV01000270">
    <property type="protein sequence ID" value="SBS87387.1"/>
    <property type="molecule type" value="Genomic_DNA"/>
</dbReference>
<dbReference type="PROSITE" id="PS00783">
    <property type="entry name" value="RIBOSOMAL_L13"/>
    <property type="match status" value="1"/>
</dbReference>
<dbReference type="GO" id="GO:0006412">
    <property type="term" value="P:translation"/>
    <property type="evidence" value="ECO:0007669"/>
    <property type="project" value="InterPro"/>
</dbReference>
<dbReference type="GO" id="GO:0022625">
    <property type="term" value="C:cytosolic large ribosomal subunit"/>
    <property type="evidence" value="ECO:0007669"/>
    <property type="project" value="TreeGrafter"/>
</dbReference>
<evidence type="ECO:0000313" key="6">
    <source>
        <dbReference type="EMBL" id="SBS87387.1"/>
    </source>
</evidence>
<dbReference type="CDD" id="cd00392">
    <property type="entry name" value="Ribosomal_L13"/>
    <property type="match status" value="1"/>
</dbReference>
<accession>A0A1A8W3N4</accession>
<gene>
    <name evidence="6" type="ORF">POVCU1_014460</name>
    <name evidence="5" type="ORF">POVCU2_0016180</name>
</gene>
<dbReference type="PANTHER" id="PTHR11545">
    <property type="entry name" value="RIBOSOMAL PROTEIN L13"/>
    <property type="match status" value="1"/>
</dbReference>
<organism evidence="6 7">
    <name type="scientific">Plasmodium ovale curtisi</name>
    <dbReference type="NCBI Taxonomy" id="864141"/>
    <lineage>
        <taxon>Eukaryota</taxon>
        <taxon>Sar</taxon>
        <taxon>Alveolata</taxon>
        <taxon>Apicomplexa</taxon>
        <taxon>Aconoidasida</taxon>
        <taxon>Haemosporida</taxon>
        <taxon>Plasmodiidae</taxon>
        <taxon>Plasmodium</taxon>
        <taxon>Plasmodium (Plasmodium)</taxon>
    </lineage>
</organism>
<dbReference type="PANTHER" id="PTHR11545:SF3">
    <property type="entry name" value="LARGE RIBOSOMAL SUBUNIT PROTEIN UL13"/>
    <property type="match status" value="1"/>
</dbReference>
<dbReference type="Proteomes" id="UP000078560">
    <property type="component" value="Unassembled WGS sequence"/>
</dbReference>
<evidence type="ECO:0000256" key="3">
    <source>
        <dbReference type="ARBA" id="ARBA00023274"/>
    </source>
</evidence>
<dbReference type="EMBL" id="FLQU01000218">
    <property type="protein sequence ID" value="SBS82625.1"/>
    <property type="molecule type" value="Genomic_DNA"/>
</dbReference>
<dbReference type="InterPro" id="IPR023563">
    <property type="entry name" value="Ribosomal_uL13_CS"/>
</dbReference>
<sequence length="218" mass="25566">MKNGFSDTDRMRGMNVWIPREYVIDCKGHLLGRLASIIAKELLNGQRIVAVRCEDINISGSLYRNRLKYQEFLRLRTNTNPKKGPLHLREPSKILWRCVRGMLPHKTYKGQLALKKLKVLVGMPYPYDKKKKYVLPSALRAFRLKKHRRFCRLGTLSSRVGWNYDELVKKNETLRKKVSKTYYRKKVSELNVKNDLKAQALTLISPEQRQVLENFGYA</sequence>
<name>A0A1A8W3N4_PLAOA</name>
<dbReference type="GO" id="GO:0003735">
    <property type="term" value="F:structural constituent of ribosome"/>
    <property type="evidence" value="ECO:0007669"/>
    <property type="project" value="InterPro"/>
</dbReference>
<evidence type="ECO:0000313" key="5">
    <source>
        <dbReference type="EMBL" id="SBS82625.1"/>
    </source>
</evidence>
<evidence type="ECO:0000256" key="4">
    <source>
        <dbReference type="RuleBase" id="RU003877"/>
    </source>
</evidence>